<keyword evidence="2" id="KW-0496">Mitochondrion</keyword>
<dbReference type="AlphaFoldDB" id="A0A8K1JCC1"/>
<feature type="transmembrane region" description="Helical" evidence="1">
    <location>
        <begin position="79"/>
        <end position="100"/>
    </location>
</feature>
<geneLocation type="mitochondrion" evidence="2"/>
<evidence type="ECO:0000313" key="2">
    <source>
        <dbReference type="EMBL" id="UCS09829.1"/>
    </source>
</evidence>
<feature type="transmembrane region" description="Helical" evidence="1">
    <location>
        <begin position="186"/>
        <end position="211"/>
    </location>
</feature>
<dbReference type="EMBL" id="MZ911851">
    <property type="protein sequence ID" value="UCS09829.1"/>
    <property type="molecule type" value="Genomic_DNA"/>
</dbReference>
<protein>
    <submittedName>
        <fullName evidence="2">Uncharacterized protein</fullName>
    </submittedName>
</protein>
<keyword evidence="1" id="KW-1133">Transmembrane helix</keyword>
<organism evidence="2">
    <name type="scientific">Percursaria percursa</name>
    <dbReference type="NCBI Taxonomy" id="153906"/>
    <lineage>
        <taxon>Eukaryota</taxon>
        <taxon>Viridiplantae</taxon>
        <taxon>Chlorophyta</taxon>
        <taxon>core chlorophytes</taxon>
        <taxon>Ulvophyceae</taxon>
        <taxon>OUU clade</taxon>
        <taxon>Ulvales</taxon>
        <taxon>Kornmanniaceae</taxon>
        <taxon>Percursaria</taxon>
    </lineage>
</organism>
<name>A0A8K1JCC1_9CHLO</name>
<accession>A0A8K1JCC1</accession>
<feature type="transmembrane region" description="Helical" evidence="1">
    <location>
        <begin position="152"/>
        <end position="174"/>
    </location>
</feature>
<keyword evidence="1" id="KW-0472">Membrane</keyword>
<keyword evidence="1" id="KW-0812">Transmembrane</keyword>
<gene>
    <name evidence="2" type="primary">orf224</name>
</gene>
<evidence type="ECO:0000256" key="1">
    <source>
        <dbReference type="SAM" id="Phobius"/>
    </source>
</evidence>
<proteinExistence type="predicted"/>
<feature type="transmembrane region" description="Helical" evidence="1">
    <location>
        <begin position="9"/>
        <end position="29"/>
    </location>
</feature>
<sequence length="224" mass="26328">MTTPILLEIYYRSFYIASVFVFVQCFSYFTQGFQLEFFSGLFVTNFQAVDFNFYNDIKHSPFLLKEVQLLSFIMPIEGFLHFCFLKTIFLTFFCAVMALIEFSQKTLICFLYNTIDDFIVLSSNEAKTWSCLFIVYLNYFYCIGLNKSVLNFLLFHAKLVYLVGFLFHHCFSLIKPGLLKKQNLLCLQALVLFLLLFIVNQCTILMLIATFEEFKLEQLDSELI</sequence>
<reference evidence="2" key="1">
    <citation type="submission" date="2021-08" db="EMBL/GenBank/DDBJ databases">
        <authorList>
            <person name="Liu F."/>
            <person name="Iii J.T.M."/>
            <person name="Wang H."/>
        </authorList>
    </citation>
    <scope>NUCLEOTIDE SEQUENCE</scope>
</reference>